<reference evidence="3" key="1">
    <citation type="journal article" date="2023" name="Mol. Phylogenet. Evol.">
        <title>Genome-scale phylogeny and comparative genomics of the fungal order Sordariales.</title>
        <authorList>
            <person name="Hensen N."/>
            <person name="Bonometti L."/>
            <person name="Westerberg I."/>
            <person name="Brannstrom I.O."/>
            <person name="Guillou S."/>
            <person name="Cros-Aarteil S."/>
            <person name="Calhoun S."/>
            <person name="Haridas S."/>
            <person name="Kuo A."/>
            <person name="Mondo S."/>
            <person name="Pangilinan J."/>
            <person name="Riley R."/>
            <person name="LaButti K."/>
            <person name="Andreopoulos B."/>
            <person name="Lipzen A."/>
            <person name="Chen C."/>
            <person name="Yan M."/>
            <person name="Daum C."/>
            <person name="Ng V."/>
            <person name="Clum A."/>
            <person name="Steindorff A."/>
            <person name="Ohm R.A."/>
            <person name="Martin F."/>
            <person name="Silar P."/>
            <person name="Natvig D.O."/>
            <person name="Lalanne C."/>
            <person name="Gautier V."/>
            <person name="Ament-Velasquez S.L."/>
            <person name="Kruys A."/>
            <person name="Hutchinson M.I."/>
            <person name="Powell A.J."/>
            <person name="Barry K."/>
            <person name="Miller A.N."/>
            <person name="Grigoriev I.V."/>
            <person name="Debuchy R."/>
            <person name="Gladieux P."/>
            <person name="Hiltunen Thoren M."/>
            <person name="Johannesson H."/>
        </authorList>
    </citation>
    <scope>NUCLEOTIDE SEQUENCE</scope>
    <source>
        <strain evidence="3">CBS 508.74</strain>
    </source>
</reference>
<feature type="repeat" description="PPR" evidence="1">
    <location>
        <begin position="417"/>
        <end position="451"/>
    </location>
</feature>
<dbReference type="PROSITE" id="PS51375">
    <property type="entry name" value="PPR"/>
    <property type="match status" value="2"/>
</dbReference>
<evidence type="ECO:0008006" key="5">
    <source>
        <dbReference type="Google" id="ProtNLM"/>
    </source>
</evidence>
<dbReference type="NCBIfam" id="TIGR00756">
    <property type="entry name" value="PPR"/>
    <property type="match status" value="1"/>
</dbReference>
<evidence type="ECO:0000256" key="1">
    <source>
        <dbReference type="PROSITE-ProRule" id="PRU00708"/>
    </source>
</evidence>
<dbReference type="Proteomes" id="UP001302812">
    <property type="component" value="Unassembled WGS sequence"/>
</dbReference>
<comment type="caution">
    <text evidence="3">The sequence shown here is derived from an EMBL/GenBank/DDBJ whole genome shotgun (WGS) entry which is preliminary data.</text>
</comment>
<gene>
    <name evidence="3" type="ORF">N656DRAFT_787466</name>
</gene>
<name>A0AAN6YVR6_9PEZI</name>
<feature type="region of interest" description="Disordered" evidence="2">
    <location>
        <begin position="85"/>
        <end position="155"/>
    </location>
</feature>
<proteinExistence type="predicted"/>
<evidence type="ECO:0000313" key="4">
    <source>
        <dbReference type="Proteomes" id="UP001302812"/>
    </source>
</evidence>
<evidence type="ECO:0000313" key="3">
    <source>
        <dbReference type="EMBL" id="KAK4115850.1"/>
    </source>
</evidence>
<reference evidence="3" key="2">
    <citation type="submission" date="2023-05" db="EMBL/GenBank/DDBJ databases">
        <authorList>
            <consortium name="Lawrence Berkeley National Laboratory"/>
            <person name="Steindorff A."/>
            <person name="Hensen N."/>
            <person name="Bonometti L."/>
            <person name="Westerberg I."/>
            <person name="Brannstrom I.O."/>
            <person name="Guillou S."/>
            <person name="Cros-Aarteil S."/>
            <person name="Calhoun S."/>
            <person name="Haridas S."/>
            <person name="Kuo A."/>
            <person name="Mondo S."/>
            <person name="Pangilinan J."/>
            <person name="Riley R."/>
            <person name="Labutti K."/>
            <person name="Andreopoulos B."/>
            <person name="Lipzen A."/>
            <person name="Chen C."/>
            <person name="Yanf M."/>
            <person name="Daum C."/>
            <person name="Ng V."/>
            <person name="Clum A."/>
            <person name="Ohm R."/>
            <person name="Martin F."/>
            <person name="Silar P."/>
            <person name="Natvig D."/>
            <person name="Lalanne C."/>
            <person name="Gautier V."/>
            <person name="Ament-Velasquez S.L."/>
            <person name="Kruys A."/>
            <person name="Hutchinson M.I."/>
            <person name="Powell A.J."/>
            <person name="Barry K."/>
            <person name="Miller A.N."/>
            <person name="Grigoriev I.V."/>
            <person name="Debuchy R."/>
            <person name="Gladieux P."/>
            <person name="Thoren M.H."/>
            <person name="Johannesson H."/>
        </authorList>
    </citation>
    <scope>NUCLEOTIDE SEQUENCE</scope>
    <source>
        <strain evidence="3">CBS 508.74</strain>
    </source>
</reference>
<dbReference type="InterPro" id="IPR002885">
    <property type="entry name" value="PPR_rpt"/>
</dbReference>
<evidence type="ECO:0000256" key="2">
    <source>
        <dbReference type="SAM" id="MobiDB-lite"/>
    </source>
</evidence>
<dbReference type="InterPro" id="IPR011990">
    <property type="entry name" value="TPR-like_helical_dom_sf"/>
</dbReference>
<organism evidence="3 4">
    <name type="scientific">Canariomyces notabilis</name>
    <dbReference type="NCBI Taxonomy" id="2074819"/>
    <lineage>
        <taxon>Eukaryota</taxon>
        <taxon>Fungi</taxon>
        <taxon>Dikarya</taxon>
        <taxon>Ascomycota</taxon>
        <taxon>Pezizomycotina</taxon>
        <taxon>Sordariomycetes</taxon>
        <taxon>Sordariomycetidae</taxon>
        <taxon>Sordariales</taxon>
        <taxon>Chaetomiaceae</taxon>
        <taxon>Canariomyces</taxon>
    </lineage>
</organism>
<dbReference type="RefSeq" id="XP_064673420.1">
    <property type="nucleotide sequence ID" value="XM_064816610.1"/>
</dbReference>
<dbReference type="GeneID" id="89940735"/>
<keyword evidence="4" id="KW-1185">Reference proteome</keyword>
<feature type="compositionally biased region" description="Low complexity" evidence="2">
    <location>
        <begin position="485"/>
        <end position="503"/>
    </location>
</feature>
<dbReference type="EMBL" id="MU853334">
    <property type="protein sequence ID" value="KAK4115850.1"/>
    <property type="molecule type" value="Genomic_DNA"/>
</dbReference>
<feature type="compositionally biased region" description="Basic and acidic residues" evidence="2">
    <location>
        <begin position="144"/>
        <end position="155"/>
    </location>
</feature>
<feature type="region of interest" description="Disordered" evidence="2">
    <location>
        <begin position="483"/>
        <end position="507"/>
    </location>
</feature>
<dbReference type="Pfam" id="PF01535">
    <property type="entry name" value="PPR"/>
    <property type="match status" value="2"/>
</dbReference>
<dbReference type="AlphaFoldDB" id="A0AAN6YVR6"/>
<feature type="compositionally biased region" description="Low complexity" evidence="2">
    <location>
        <begin position="119"/>
        <end position="130"/>
    </location>
</feature>
<sequence>MDLVGSPRGGLVGDFSSRIDGSICGAILSLHRPSLSSLSSLSSNWSAAAAAFPPCFHSYGGGSASSSHFGCASVQSRQSIATCPRSLAGTGTAPGPRTSSIQFGSLPGPSLPHIRGNHTATATATATEQAPDTDDDPPNAEGAHPPKNESKKRDTLTEEELLALVDPYDGEEIGPVDDYLQLVRDPYMRGYAPPDVPKVWLARTKEDVDYPSVDQVIQAGEEEQKTLWELRFAVLNRLRSPHKVDLDDIYEIYQRLPEPRMLYIHGRLRHHLLKALGQPEKRDSKSMLRYFAAIADVKNMGIPLTSAEWNSAIAFASKYVGVVSEAETETALKQWREMECEAGVMATDVTFNILFDVASKSGNFTLAEMIYREMAARGHRYNRYHYTSLIHFFGLKLDTSGMRAAYREMILAGEVIDTVPLNAMLSGLLRAGEEATAERLYERMKALSTAADAPDIPVRTPSTNRAITTALLMFGKLRRRHGGYNTNANANPKPSPTTTSKKTPLGRPNFQSVTLLAPDLQTYRILVNHYGVDRGDLAKVAMYLDDMKLFRIPLHGAIFLALFKGFARHGGYEGSAWSAQRLEGIWNALLSALDRDNNLPNSGNGGGQQQQIEVKTWLAIWALRAFARCSGTGGGRVLDVYEELKARWRLGFAEEQFMADFLRTSGVVSGFGAGRGAYGTGTGRGYGYGNARGGGKR</sequence>
<feature type="repeat" description="PPR" evidence="1">
    <location>
        <begin position="347"/>
        <end position="381"/>
    </location>
</feature>
<accession>A0AAN6YVR6</accession>
<protein>
    <recommendedName>
        <fullName evidence="5">Pentatricopeptide repeat-containing protein</fullName>
    </recommendedName>
</protein>
<dbReference type="GO" id="GO:0003729">
    <property type="term" value="F:mRNA binding"/>
    <property type="evidence" value="ECO:0007669"/>
    <property type="project" value="TreeGrafter"/>
</dbReference>
<dbReference type="Gene3D" id="1.25.40.10">
    <property type="entry name" value="Tetratricopeptide repeat domain"/>
    <property type="match status" value="1"/>
</dbReference>
<dbReference type="PANTHER" id="PTHR47938:SF35">
    <property type="entry name" value="PENTATRICOPEPTIDE REPEAT-CONTAINING PROTEIN 4, MITOCHONDRIAL-RELATED"/>
    <property type="match status" value="1"/>
</dbReference>
<dbReference type="PANTHER" id="PTHR47938">
    <property type="entry name" value="RESPIRATORY COMPLEX I CHAPERONE (CIA84), PUTATIVE (AFU_ORTHOLOGUE AFUA_2G06020)-RELATED"/>
    <property type="match status" value="1"/>
</dbReference>